<feature type="transmembrane region" description="Helical" evidence="1">
    <location>
        <begin position="36"/>
        <end position="55"/>
    </location>
</feature>
<dbReference type="AlphaFoldDB" id="A0A1I5ITS4"/>
<evidence type="ECO:0000256" key="1">
    <source>
        <dbReference type="SAM" id="Phobius"/>
    </source>
</evidence>
<reference evidence="2 3" key="1">
    <citation type="submission" date="2016-10" db="EMBL/GenBank/DDBJ databases">
        <authorList>
            <person name="de Groot N.N."/>
        </authorList>
    </citation>
    <scope>NUCLEOTIDE SEQUENCE [LARGE SCALE GENOMIC DNA]</scope>
    <source>
        <strain evidence="2 3">DSM 1283</strain>
    </source>
</reference>
<name>A0A1I5ITS4_9FIRM</name>
<gene>
    <name evidence="2" type="ORF">SAMN04489757_1523</name>
</gene>
<keyword evidence="3" id="KW-1185">Reference proteome</keyword>
<evidence type="ECO:0000313" key="3">
    <source>
        <dbReference type="Proteomes" id="UP000198806"/>
    </source>
</evidence>
<keyword evidence="1" id="KW-1133">Transmembrane helix</keyword>
<feature type="transmembrane region" description="Helical" evidence="1">
    <location>
        <begin position="62"/>
        <end position="82"/>
    </location>
</feature>
<sequence>MKKIVRRNLILILIQIILVIPYNYLYDYYSLRLNTFSYIAVILYAFLCGSSFMLMNLTNKGINTVLAAYYLIFTLFNIHYSIFSYGPTVFLFFLIFGALLTSILKKKHND</sequence>
<keyword evidence="1" id="KW-0472">Membrane</keyword>
<dbReference type="RefSeq" id="WP_091688849.1">
    <property type="nucleotide sequence ID" value="NZ_BAABFM010000031.1"/>
</dbReference>
<proteinExistence type="predicted"/>
<organism evidence="2 3">
    <name type="scientific">Anaerocolumna aminovalerica</name>
    <dbReference type="NCBI Taxonomy" id="1527"/>
    <lineage>
        <taxon>Bacteria</taxon>
        <taxon>Bacillati</taxon>
        <taxon>Bacillota</taxon>
        <taxon>Clostridia</taxon>
        <taxon>Lachnospirales</taxon>
        <taxon>Lachnospiraceae</taxon>
        <taxon>Anaerocolumna</taxon>
    </lineage>
</organism>
<keyword evidence="1" id="KW-0812">Transmembrane</keyword>
<evidence type="ECO:0000313" key="2">
    <source>
        <dbReference type="EMBL" id="SFO63576.1"/>
    </source>
</evidence>
<protein>
    <submittedName>
        <fullName evidence="2">Uncharacterized protein</fullName>
    </submittedName>
</protein>
<dbReference type="EMBL" id="FOWD01000052">
    <property type="protein sequence ID" value="SFO63576.1"/>
    <property type="molecule type" value="Genomic_DNA"/>
</dbReference>
<feature type="transmembrane region" description="Helical" evidence="1">
    <location>
        <begin position="7"/>
        <end position="24"/>
    </location>
</feature>
<feature type="transmembrane region" description="Helical" evidence="1">
    <location>
        <begin position="88"/>
        <end position="104"/>
    </location>
</feature>
<dbReference type="Proteomes" id="UP000198806">
    <property type="component" value="Unassembled WGS sequence"/>
</dbReference>
<accession>A0A1I5ITS4</accession>